<keyword evidence="7 8" id="KW-0472">Membrane</keyword>
<keyword evidence="6" id="KW-0843">Virulence</keyword>
<dbReference type="RefSeq" id="WP_006750488.1">
    <property type="nucleotide sequence ID" value="NZ_ABLC01000018.1"/>
</dbReference>
<dbReference type="Proteomes" id="UP000005463">
    <property type="component" value="Unassembled WGS sequence"/>
</dbReference>
<dbReference type="PIRSF" id="PIRSF004669">
    <property type="entry name" value="FliQ"/>
    <property type="match status" value="1"/>
</dbReference>
<dbReference type="EMBL" id="ABLC01000018">
    <property type="protein sequence ID" value="EDT05158.1"/>
    <property type="molecule type" value="Genomic_DNA"/>
</dbReference>
<evidence type="ECO:0000313" key="9">
    <source>
        <dbReference type="EMBL" id="EDT05158.1"/>
    </source>
</evidence>
<dbReference type="PATRIC" id="fig|396596.7.peg.6593"/>
<dbReference type="GO" id="GO:0009306">
    <property type="term" value="P:protein secretion"/>
    <property type="evidence" value="ECO:0007669"/>
    <property type="project" value="InterPro"/>
</dbReference>
<evidence type="ECO:0000313" key="10">
    <source>
        <dbReference type="Proteomes" id="UP000005463"/>
    </source>
</evidence>
<evidence type="ECO:0000256" key="1">
    <source>
        <dbReference type="ARBA" id="ARBA00004651"/>
    </source>
</evidence>
<evidence type="ECO:0000256" key="5">
    <source>
        <dbReference type="ARBA" id="ARBA00022989"/>
    </source>
</evidence>
<dbReference type="PANTHER" id="PTHR34040:SF7">
    <property type="entry name" value="SURFACE PRESENTATION OF ANTIGENS PROTEIN SPAQ"/>
    <property type="match status" value="1"/>
</dbReference>
<evidence type="ECO:0000256" key="8">
    <source>
        <dbReference type="SAM" id="Phobius"/>
    </source>
</evidence>
<dbReference type="InterPro" id="IPR006306">
    <property type="entry name" value="T3SS_HrpO"/>
</dbReference>
<dbReference type="PRINTS" id="PR00952">
    <property type="entry name" value="TYPE3IMQPROT"/>
</dbReference>
<keyword evidence="3" id="KW-1003">Cell membrane</keyword>
<evidence type="ECO:0000256" key="3">
    <source>
        <dbReference type="ARBA" id="ARBA00022475"/>
    </source>
</evidence>
<keyword evidence="5 8" id="KW-1133">Transmembrane helix</keyword>
<proteinExistence type="inferred from homology"/>
<organism evidence="9 10">
    <name type="scientific">Burkholderia ambifaria IOP40-10</name>
    <dbReference type="NCBI Taxonomy" id="396596"/>
    <lineage>
        <taxon>Bacteria</taxon>
        <taxon>Pseudomonadati</taxon>
        <taxon>Pseudomonadota</taxon>
        <taxon>Betaproteobacteria</taxon>
        <taxon>Burkholderiales</taxon>
        <taxon>Burkholderiaceae</taxon>
        <taxon>Burkholderia</taxon>
        <taxon>Burkholderia cepacia complex</taxon>
    </lineage>
</organism>
<dbReference type="AlphaFoldDB" id="B1FB76"/>
<dbReference type="InterPro" id="IPR002191">
    <property type="entry name" value="Bac_export_3"/>
</dbReference>
<feature type="transmembrane region" description="Helical" evidence="8">
    <location>
        <begin position="49"/>
        <end position="67"/>
    </location>
</feature>
<keyword evidence="4 8" id="KW-0812">Transmembrane</keyword>
<evidence type="ECO:0000256" key="4">
    <source>
        <dbReference type="ARBA" id="ARBA00022692"/>
    </source>
</evidence>
<evidence type="ECO:0000256" key="6">
    <source>
        <dbReference type="ARBA" id="ARBA00023026"/>
    </source>
</evidence>
<name>B1FB76_9BURK</name>
<gene>
    <name evidence="9" type="ORF">BamIOP4010DRAFT_1285</name>
</gene>
<dbReference type="PANTHER" id="PTHR34040">
    <property type="entry name" value="FLAGELLAR BIOSYNTHETIC PROTEIN FLIQ"/>
    <property type="match status" value="1"/>
</dbReference>
<dbReference type="NCBIfam" id="TIGR01403">
    <property type="entry name" value="fliQ_rel_III"/>
    <property type="match status" value="1"/>
</dbReference>
<comment type="similarity">
    <text evidence="2">Belongs to the FliQ/MopD/SpaQ family.</text>
</comment>
<dbReference type="Pfam" id="PF01313">
    <property type="entry name" value="Bac_export_3"/>
    <property type="match status" value="1"/>
</dbReference>
<comment type="caution">
    <text evidence="9">The sequence shown here is derived from an EMBL/GenBank/DDBJ whole genome shotgun (WGS) entry which is preliminary data.</text>
</comment>
<reference evidence="9 10" key="1">
    <citation type="submission" date="2008-03" db="EMBL/GenBank/DDBJ databases">
        <title>Sequencing of the draft genome and assembly of Burkholderia ambifaria IOP40-10.</title>
        <authorList>
            <consortium name="US DOE Joint Genome Institute (JGI-PGF)"/>
            <person name="Copeland A."/>
            <person name="Lucas S."/>
            <person name="Lapidus A."/>
            <person name="Glavina del Rio T."/>
            <person name="Dalin E."/>
            <person name="Tice H."/>
            <person name="Bruce D."/>
            <person name="Goodwin L."/>
            <person name="Pitluck S."/>
            <person name="Larimer F."/>
            <person name="Land M.L."/>
            <person name="Hauser L."/>
            <person name="Tiedje J."/>
            <person name="Richardson P."/>
        </authorList>
    </citation>
    <scope>NUCLEOTIDE SEQUENCE [LARGE SCALE GENOMIC DNA]</scope>
    <source>
        <strain evidence="9 10">IOP40-10</strain>
    </source>
</reference>
<feature type="transmembrane region" description="Helical" evidence="8">
    <location>
        <begin position="12"/>
        <end position="37"/>
    </location>
</feature>
<accession>B1FB76</accession>
<sequence length="84" mass="8823">MGELSYISDKAIVLVIVLCAAPVVVATVVGLAVGLFQAVTQIQEQTLPFGIKLLAVFGVLLLLSNWIGEKLLAFAIEAVTIGLK</sequence>
<dbReference type="GO" id="GO:0005886">
    <property type="term" value="C:plasma membrane"/>
    <property type="evidence" value="ECO:0007669"/>
    <property type="project" value="UniProtKB-SubCell"/>
</dbReference>
<evidence type="ECO:0000256" key="2">
    <source>
        <dbReference type="ARBA" id="ARBA00006156"/>
    </source>
</evidence>
<comment type="subcellular location">
    <subcellularLocation>
        <location evidence="1">Cell membrane</location>
        <topology evidence="1">Multi-pass membrane protein</topology>
    </subcellularLocation>
</comment>
<evidence type="ECO:0000256" key="7">
    <source>
        <dbReference type="ARBA" id="ARBA00023136"/>
    </source>
</evidence>
<protein>
    <submittedName>
        <fullName evidence="9">Type III secretion protein, HrpO family</fullName>
    </submittedName>
</protein>